<keyword evidence="2" id="KW-0547">Nucleotide-binding</keyword>
<dbReference type="PANTHER" id="PTHR10048">
    <property type="entry name" value="PHOSPHATIDYLINOSITOL KINASE"/>
    <property type="match status" value="1"/>
</dbReference>
<evidence type="ECO:0000259" key="10">
    <source>
        <dbReference type="PROSITE" id="PS51547"/>
    </source>
</evidence>
<dbReference type="AlphaFoldDB" id="A0A1X0NPD0"/>
<dbReference type="InterPro" id="IPR029071">
    <property type="entry name" value="Ubiquitin-like_domsf"/>
</dbReference>
<dbReference type="PROSITE" id="PS51547">
    <property type="entry name" value="C2_PI3K"/>
    <property type="match status" value="1"/>
</dbReference>
<dbReference type="Pfam" id="PF00794">
    <property type="entry name" value="PI3K_rbd"/>
    <property type="match status" value="1"/>
</dbReference>
<dbReference type="PROSITE" id="PS51546">
    <property type="entry name" value="PI3K_RBD"/>
    <property type="match status" value="1"/>
</dbReference>
<name>A0A1X0NPD0_9TRYP</name>
<dbReference type="GO" id="GO:0005524">
    <property type="term" value="F:ATP binding"/>
    <property type="evidence" value="ECO:0007669"/>
    <property type="project" value="UniProtKB-KW"/>
</dbReference>
<dbReference type="CDD" id="cd00891">
    <property type="entry name" value="PI3Kc"/>
    <property type="match status" value="1"/>
</dbReference>
<sequence length="1055" mass="122159">MASPRNILQSKGINIEEALEADDYFEVDATEEFERLVESSKRTKRNVTEISNVINTIIFQEKDEDTESDIKSIIEYITGSESHWCSNGPEVNEFRMFLAASFQHEWDEFQKVNPSVSLSRAMRTLPQCFSLPSLQKTQLEMLTRLSPRKLGQSFGIVLLRIWYVDLAGCTCSSLREFPFDMKALEAIRTTMERLFSVTNFDKSKNRGLVYIFRIQGRKEYVYGEEILINFRYIRDCVTQQREINVVVESHKETLFTDPLFVPSYPSVVMIDKNELNFNKESLATVNHQSEISLWDLNDNLIIESIDSLQNLVFSQERAKEEGVREGDSLYISILVEVYFGGKLCCLPQMTKWVSCRDVIGSKELTSSSSSVNWKGDNRLKFGLLLSDAPRELKLCITVIATCGERINSVVSLSAEEILQIAEELPSVRKSDEYHVSPIFFLGSASLQFFDYLARMRMGRIELNLWNTRNKANPMSPSLMNSDKNSISLSLVFPTFTHVVRIPSGKPPVQKRRDWEQQFFDREFHLPDSLRKNKIEQLKQVKRILSSDPLSKLTPSDEVLLWKYREELVLHPKALAKFLLAVNWLQPYAVYEAYSLMERWALLQPIDALELLDARYVDIKVREHAVKFLDNMSDYELKGCALQLVQVLKHEPYHYSALSRFLLRRSLRSPHVIGHYVFWYLVSEMGNSSICERHGLLLEELIRRMPERRSYLRQLYVTDLLFETALRVKDAQKRNRVDCLREHLKSLRLPSRFTLALHPSMECSGLEIGKCNVMDSKKFPLWLVFRNYQKEEEPFYAIFKVGDDLRQDLLTLQLLELMDSLWKSCGLHLHIIPYGCVATGAGVGMIEVVLNSDTIANITRKDGGAQAAFSEEPLMNWLRHFNRERQDVERCLWNFLYSVAGYTVATYVLGIGDRHNDNIMLRQDGTLFHIDFGHFLGNFKTKFGIKRETAPFIFTPMYAYMLGGQSSPIYLYFVDVACQAFNVVRRFSSTLMIHFLLMLSTGIPELQKVEDIEWLRSVLLIGRTDEEAKEHYKIQISLAIANIRTLFNDYIHIMTH</sequence>
<dbReference type="GO" id="GO:0005886">
    <property type="term" value="C:plasma membrane"/>
    <property type="evidence" value="ECO:0007669"/>
    <property type="project" value="TreeGrafter"/>
</dbReference>
<comment type="caution">
    <text evidence="11">The sequence shown here is derived from an EMBL/GenBank/DDBJ whole genome shotgun (WGS) entry which is preliminary data.</text>
</comment>
<feature type="transmembrane region" description="Helical" evidence="6">
    <location>
        <begin position="891"/>
        <end position="911"/>
    </location>
</feature>
<dbReference type="InterPro" id="IPR002420">
    <property type="entry name" value="PI3K-type_C2_dom"/>
</dbReference>
<dbReference type="GO" id="GO:0016477">
    <property type="term" value="P:cell migration"/>
    <property type="evidence" value="ECO:0007669"/>
    <property type="project" value="TreeGrafter"/>
</dbReference>
<evidence type="ECO:0000256" key="3">
    <source>
        <dbReference type="ARBA" id="ARBA00022777"/>
    </source>
</evidence>
<dbReference type="GO" id="GO:0005737">
    <property type="term" value="C:cytoplasm"/>
    <property type="evidence" value="ECO:0007669"/>
    <property type="project" value="TreeGrafter"/>
</dbReference>
<dbReference type="EMBL" id="NBCO01000029">
    <property type="protein sequence ID" value="ORC86378.1"/>
    <property type="molecule type" value="Genomic_DNA"/>
</dbReference>
<dbReference type="SMART" id="SM00146">
    <property type="entry name" value="PI3Kc"/>
    <property type="match status" value="1"/>
</dbReference>
<dbReference type="InterPro" id="IPR042236">
    <property type="entry name" value="PI3K_accessory_sf"/>
</dbReference>
<dbReference type="CDD" id="cd08380">
    <property type="entry name" value="C2_PI3K_like"/>
    <property type="match status" value="1"/>
</dbReference>
<dbReference type="InterPro" id="IPR036940">
    <property type="entry name" value="PI3/4_kinase_cat_sf"/>
</dbReference>
<keyword evidence="1" id="KW-0808">Transferase</keyword>
<dbReference type="Gene3D" id="3.10.20.90">
    <property type="entry name" value="Phosphatidylinositol 3-kinase Catalytic Subunit, Chain A, domain 1"/>
    <property type="match status" value="1"/>
</dbReference>
<feature type="domain" description="PIK helical" evidence="8">
    <location>
        <begin position="526"/>
        <end position="703"/>
    </location>
</feature>
<keyword evidence="3 11" id="KW-0418">Kinase</keyword>
<dbReference type="InterPro" id="IPR035892">
    <property type="entry name" value="C2_domain_sf"/>
</dbReference>
<evidence type="ECO:0000259" key="8">
    <source>
        <dbReference type="PROSITE" id="PS51545"/>
    </source>
</evidence>
<dbReference type="GO" id="GO:0005942">
    <property type="term" value="C:phosphatidylinositol 3-kinase complex"/>
    <property type="evidence" value="ECO:0007669"/>
    <property type="project" value="TreeGrafter"/>
</dbReference>
<dbReference type="InterPro" id="IPR018936">
    <property type="entry name" value="PI3/4_kinase_CS"/>
</dbReference>
<organism evidence="11 12">
    <name type="scientific">Trypanosoma theileri</name>
    <dbReference type="NCBI Taxonomy" id="67003"/>
    <lineage>
        <taxon>Eukaryota</taxon>
        <taxon>Discoba</taxon>
        <taxon>Euglenozoa</taxon>
        <taxon>Kinetoplastea</taxon>
        <taxon>Metakinetoplastina</taxon>
        <taxon>Trypanosomatida</taxon>
        <taxon>Trypanosomatidae</taxon>
        <taxon>Trypanosoma</taxon>
    </lineage>
</organism>
<dbReference type="PANTHER" id="PTHR10048:SF14">
    <property type="entry name" value="LD28067P"/>
    <property type="match status" value="1"/>
</dbReference>
<evidence type="ECO:0000256" key="2">
    <source>
        <dbReference type="ARBA" id="ARBA00022741"/>
    </source>
</evidence>
<keyword evidence="6" id="KW-0472">Membrane</keyword>
<evidence type="ECO:0000259" key="9">
    <source>
        <dbReference type="PROSITE" id="PS51546"/>
    </source>
</evidence>
<dbReference type="InterPro" id="IPR011009">
    <property type="entry name" value="Kinase-like_dom_sf"/>
</dbReference>
<dbReference type="PROSITE" id="PS00915">
    <property type="entry name" value="PI3_4_KINASE_1"/>
    <property type="match status" value="1"/>
</dbReference>
<dbReference type="PROSITE" id="PS51545">
    <property type="entry name" value="PIK_HELICAL"/>
    <property type="match status" value="1"/>
</dbReference>
<keyword evidence="6" id="KW-0812">Transmembrane</keyword>
<dbReference type="SMART" id="SM00145">
    <property type="entry name" value="PI3Ka"/>
    <property type="match status" value="1"/>
</dbReference>
<keyword evidence="4" id="KW-0067">ATP-binding</keyword>
<dbReference type="GeneID" id="39988197"/>
<dbReference type="GO" id="GO:0048015">
    <property type="term" value="P:phosphatidylinositol-mediated signaling"/>
    <property type="evidence" value="ECO:0007669"/>
    <property type="project" value="TreeGrafter"/>
</dbReference>
<dbReference type="InterPro" id="IPR016024">
    <property type="entry name" value="ARM-type_fold"/>
</dbReference>
<dbReference type="InterPro" id="IPR001263">
    <property type="entry name" value="PI3K_accessory_dom"/>
</dbReference>
<evidence type="ECO:0000313" key="12">
    <source>
        <dbReference type="Proteomes" id="UP000192257"/>
    </source>
</evidence>
<dbReference type="Pfam" id="PF00792">
    <property type="entry name" value="PI3K_C2"/>
    <property type="match status" value="1"/>
</dbReference>
<evidence type="ECO:0000256" key="4">
    <source>
        <dbReference type="ARBA" id="ARBA00022840"/>
    </source>
</evidence>
<proteinExistence type="inferred from homology"/>
<evidence type="ECO:0000313" key="11">
    <source>
        <dbReference type="EMBL" id="ORC86378.1"/>
    </source>
</evidence>
<dbReference type="PROSITE" id="PS50290">
    <property type="entry name" value="PI3_4_KINASE_3"/>
    <property type="match status" value="1"/>
</dbReference>
<dbReference type="GO" id="GO:0016303">
    <property type="term" value="F:1-phosphatidylinositol-3-kinase activity"/>
    <property type="evidence" value="ECO:0007669"/>
    <property type="project" value="TreeGrafter"/>
</dbReference>
<dbReference type="InterPro" id="IPR000341">
    <property type="entry name" value="PI3K_Ras-bd_dom"/>
</dbReference>
<dbReference type="VEuPathDB" id="TriTrypDB:TM35_000292600"/>
<feature type="domain" description="PI3K-RBD" evidence="9">
    <location>
        <begin position="154"/>
        <end position="249"/>
    </location>
</feature>
<evidence type="ECO:0000256" key="5">
    <source>
        <dbReference type="PROSITE-ProRule" id="PRU00880"/>
    </source>
</evidence>
<evidence type="ECO:0000259" key="7">
    <source>
        <dbReference type="PROSITE" id="PS50290"/>
    </source>
</evidence>
<dbReference type="InterPro" id="IPR015433">
    <property type="entry name" value="PI3/4_kinase"/>
</dbReference>
<dbReference type="SUPFAM" id="SSF49562">
    <property type="entry name" value="C2 domain (Calcium/lipid-binding domain, CaLB)"/>
    <property type="match status" value="1"/>
</dbReference>
<keyword evidence="6" id="KW-1133">Transmembrane helix</keyword>
<dbReference type="Gene3D" id="2.60.40.150">
    <property type="entry name" value="C2 domain"/>
    <property type="match status" value="1"/>
</dbReference>
<dbReference type="STRING" id="67003.A0A1X0NPD0"/>
<accession>A0A1X0NPD0</accession>
<reference evidence="11 12" key="1">
    <citation type="submission" date="2017-03" db="EMBL/GenBank/DDBJ databases">
        <title>An alternative strategy for trypanosome survival in the mammalian bloodstream revealed through genome and transcriptome analysis of the ubiquitous bovine parasite Trypanosoma (Megatrypanum) theileri.</title>
        <authorList>
            <person name="Kelly S."/>
            <person name="Ivens A."/>
            <person name="Mott A."/>
            <person name="O'Neill E."/>
            <person name="Emms D."/>
            <person name="Macleod O."/>
            <person name="Voorheis P."/>
            <person name="Matthews J."/>
            <person name="Matthews K."/>
            <person name="Carrington M."/>
        </authorList>
    </citation>
    <scope>NUCLEOTIDE SEQUENCE [LARGE SCALE GENOMIC DNA]</scope>
    <source>
        <strain evidence="11">Edinburgh</strain>
    </source>
</reference>
<feature type="domain" description="PI3K/PI4K catalytic" evidence="7">
    <location>
        <begin position="766"/>
        <end position="1043"/>
    </location>
</feature>
<dbReference type="FunFam" id="1.10.1070.11:FF:000001">
    <property type="entry name" value="Phosphatidylinositol 4,5-bisphosphate 3-kinase catalytic subunit"/>
    <property type="match status" value="1"/>
</dbReference>
<dbReference type="SUPFAM" id="SSF48371">
    <property type="entry name" value="ARM repeat"/>
    <property type="match status" value="1"/>
</dbReference>
<dbReference type="SUPFAM" id="SSF56112">
    <property type="entry name" value="Protein kinase-like (PK-like)"/>
    <property type="match status" value="1"/>
</dbReference>
<dbReference type="SUPFAM" id="SSF54236">
    <property type="entry name" value="Ubiquitin-like"/>
    <property type="match status" value="1"/>
</dbReference>
<protein>
    <submittedName>
        <fullName evidence="11">Phosphatidylinositol 3-kinase 2</fullName>
    </submittedName>
</protein>
<gene>
    <name evidence="11" type="ORF">TM35_000292600</name>
</gene>
<dbReference type="PROSITE" id="PS00916">
    <property type="entry name" value="PI3_4_KINASE_2"/>
    <property type="match status" value="1"/>
</dbReference>
<dbReference type="Proteomes" id="UP000192257">
    <property type="component" value="Unassembled WGS sequence"/>
</dbReference>
<dbReference type="GO" id="GO:0043491">
    <property type="term" value="P:phosphatidylinositol 3-kinase/protein kinase B signal transduction"/>
    <property type="evidence" value="ECO:0007669"/>
    <property type="project" value="TreeGrafter"/>
</dbReference>
<dbReference type="Gene3D" id="3.30.1010.10">
    <property type="entry name" value="Phosphatidylinositol 3-kinase Catalytic Subunit, Chain A, domain 4"/>
    <property type="match status" value="1"/>
</dbReference>
<feature type="domain" description="C2 PI3K-type" evidence="10">
    <location>
        <begin position="304"/>
        <end position="502"/>
    </location>
</feature>
<dbReference type="Pfam" id="PF00454">
    <property type="entry name" value="PI3_PI4_kinase"/>
    <property type="match status" value="1"/>
</dbReference>
<dbReference type="InterPro" id="IPR000403">
    <property type="entry name" value="PI3/4_kinase_cat_dom"/>
</dbReference>
<keyword evidence="12" id="KW-1185">Reference proteome</keyword>
<comment type="similarity">
    <text evidence="5">Belongs to the PI3/PI4-kinase family.</text>
</comment>
<dbReference type="OrthoDB" id="67688at2759"/>
<dbReference type="Gene3D" id="1.10.1070.11">
    <property type="entry name" value="Phosphatidylinositol 3-/4-kinase, catalytic domain"/>
    <property type="match status" value="1"/>
</dbReference>
<dbReference type="Gene3D" id="1.25.40.70">
    <property type="entry name" value="Phosphatidylinositol 3-kinase, accessory domain (PIK)"/>
    <property type="match status" value="1"/>
</dbReference>
<evidence type="ECO:0000256" key="6">
    <source>
        <dbReference type="SAM" id="Phobius"/>
    </source>
</evidence>
<dbReference type="RefSeq" id="XP_028880444.1">
    <property type="nucleotide sequence ID" value="XM_029028417.1"/>
</dbReference>
<dbReference type="GO" id="GO:0035005">
    <property type="term" value="F:1-phosphatidylinositol-4-phosphate 3-kinase activity"/>
    <property type="evidence" value="ECO:0007669"/>
    <property type="project" value="TreeGrafter"/>
</dbReference>
<dbReference type="InterPro" id="IPR035448">
    <property type="entry name" value="PI3Kc"/>
</dbReference>
<evidence type="ECO:0000256" key="1">
    <source>
        <dbReference type="ARBA" id="ARBA00022679"/>
    </source>
</evidence>
<dbReference type="Pfam" id="PF00613">
    <property type="entry name" value="PI3Ka"/>
    <property type="match status" value="1"/>
</dbReference>